<dbReference type="InterPro" id="IPR002692">
    <property type="entry name" value="S45"/>
</dbReference>
<sequence>MAFPGHRSLRWGLSISTVLALVACGGSGNDDNGGSPPESKNYSAEIRRTEMGIAHIKASNWASLGYGAGYAQASDDLCTLADGFVTFRGERSKYFGADALAVYSSTIGRPGNLDSDMFFKHVVNDDAVKAMMAAQTEDAIQVMEGFAAGYNRYVAEAKSAQATANAACRTAEWVQPITALDMWRRVMSANVAGGYSNFVAMIANAQPPTGKSAAAASTTELAPGSMKAPALQVGGEAGIGSNMYGFGPQSTGSSAVLFGNPHWYWKGMDRFYQMQLTIDGQVNVSGAGFLGFPIPQIAFNDDVAWSHTVSTARRFGFFGMTLDPSDPTRYVMDGQSKPFIARDIEVSVKGSDGAQSTVKRTLYASEQGPVVNLSALNPALGWNTQSAVVIRDVNALNYRTVRNWMRWSQARSLDEFANIQREESAIPWVNTIAAGRGSEQVWYADIGAVPNAPPALLASCSTPFSAAAAVAMPGVPVLDGSRSACNWQSDADSVQAGAIGPARMPSLQRRDYVANMNDSYWLTNVYQPLTGFPSIFGPAGTQAQTLRTRLGHRMALERLAGTDGYGGKLASSAIVRQMVLDSRIESARFKDEILDLVCQGDGAAERANACAVLAAWDSRGMATSRGSHIWDEFWMNLGSLASSTLYLTPFDAQDPLNTPRDINPAARAQLAQAFDTAVATVQASGFALDAPRGEVVYLTRSGKRLPLFGGCGGVGYFTISCSEFRLTSRGYTMDDQPHGNTYMQVVSFPAGKVEAYSFLTFSLSDDPASPHYGDYSQAYSEQQWVKLPFSEAEISAAPGMQTMTISE</sequence>
<dbReference type="OrthoDB" id="9760084at2"/>
<name>A0A4S5BQU1_9BURK</name>
<dbReference type="SUPFAM" id="SSF56235">
    <property type="entry name" value="N-terminal nucleophile aminohydrolases (Ntn hydrolases)"/>
    <property type="match status" value="1"/>
</dbReference>
<keyword evidence="2" id="KW-0732">Signal</keyword>
<dbReference type="Gene3D" id="3.60.20.10">
    <property type="entry name" value="Glutamine Phosphoribosylpyrophosphate, subunit 1, domain 1"/>
    <property type="match status" value="1"/>
</dbReference>
<keyword evidence="6" id="KW-1185">Reference proteome</keyword>
<dbReference type="GO" id="GO:0017000">
    <property type="term" value="P:antibiotic biosynthetic process"/>
    <property type="evidence" value="ECO:0007669"/>
    <property type="project" value="InterPro"/>
</dbReference>
<protein>
    <submittedName>
        <fullName evidence="5">Penicillin acylase family protein</fullName>
    </submittedName>
</protein>
<dbReference type="Gene3D" id="1.10.439.10">
    <property type="entry name" value="Penicillin Amidohydrolase, domain 1"/>
    <property type="match status" value="1"/>
</dbReference>
<accession>A0A4S5BQU1</accession>
<dbReference type="InterPro" id="IPR023343">
    <property type="entry name" value="Penicillin_amidase_dom1"/>
</dbReference>
<dbReference type="Gene3D" id="1.10.1400.10">
    <property type="match status" value="1"/>
</dbReference>
<dbReference type="RefSeq" id="WP_136405603.1">
    <property type="nucleotide sequence ID" value="NZ_SSWX01000005.1"/>
</dbReference>
<comment type="similarity">
    <text evidence="1">Belongs to the peptidase S45 family.</text>
</comment>
<dbReference type="PANTHER" id="PTHR34218:SF3">
    <property type="entry name" value="ACYL-HOMOSERINE LACTONE ACYLASE PVDQ"/>
    <property type="match status" value="1"/>
</dbReference>
<dbReference type="Pfam" id="PF01804">
    <property type="entry name" value="Penicil_amidase"/>
    <property type="match status" value="1"/>
</dbReference>
<reference evidence="5 6" key="1">
    <citation type="submission" date="2019-04" db="EMBL/GenBank/DDBJ databases">
        <title>Lampropedia sp YIM MLB12 draf genome.</title>
        <authorList>
            <person name="Wang Y.-X."/>
        </authorList>
    </citation>
    <scope>NUCLEOTIDE SEQUENCE [LARGE SCALE GENOMIC DNA]</scope>
    <source>
        <strain evidence="5 6">YIM MLB12</strain>
    </source>
</reference>
<gene>
    <name evidence="5" type="ORF">E8K88_05235</name>
</gene>
<proteinExistence type="inferred from homology"/>
<evidence type="ECO:0000313" key="5">
    <source>
        <dbReference type="EMBL" id="THJ34890.1"/>
    </source>
</evidence>
<dbReference type="Proteomes" id="UP000306236">
    <property type="component" value="Unassembled WGS sequence"/>
</dbReference>
<evidence type="ECO:0000256" key="1">
    <source>
        <dbReference type="ARBA" id="ARBA00006586"/>
    </source>
</evidence>
<organism evidence="5 6">
    <name type="scientific">Lampropedia aestuarii</name>
    <dbReference type="NCBI Taxonomy" id="2562762"/>
    <lineage>
        <taxon>Bacteria</taxon>
        <taxon>Pseudomonadati</taxon>
        <taxon>Pseudomonadota</taxon>
        <taxon>Betaproteobacteria</taxon>
        <taxon>Burkholderiales</taxon>
        <taxon>Comamonadaceae</taxon>
        <taxon>Lampropedia</taxon>
    </lineage>
</organism>
<keyword evidence="4" id="KW-0865">Zymogen</keyword>
<dbReference type="PANTHER" id="PTHR34218">
    <property type="entry name" value="PEPTIDASE S45 PENICILLIN AMIDASE"/>
    <property type="match status" value="1"/>
</dbReference>
<dbReference type="PROSITE" id="PS51257">
    <property type="entry name" value="PROKAR_LIPOPROTEIN"/>
    <property type="match status" value="1"/>
</dbReference>
<dbReference type="Gene3D" id="2.30.120.10">
    <property type="match status" value="1"/>
</dbReference>
<evidence type="ECO:0000256" key="4">
    <source>
        <dbReference type="ARBA" id="ARBA00023145"/>
    </source>
</evidence>
<dbReference type="InterPro" id="IPR043146">
    <property type="entry name" value="Penicillin_amidase_N_B-knob"/>
</dbReference>
<comment type="caution">
    <text evidence="5">The sequence shown here is derived from an EMBL/GenBank/DDBJ whole genome shotgun (WGS) entry which is preliminary data.</text>
</comment>
<dbReference type="InterPro" id="IPR029055">
    <property type="entry name" value="Ntn_hydrolases_N"/>
</dbReference>
<evidence type="ECO:0000256" key="3">
    <source>
        <dbReference type="ARBA" id="ARBA00022801"/>
    </source>
</evidence>
<evidence type="ECO:0000256" key="2">
    <source>
        <dbReference type="ARBA" id="ARBA00022729"/>
    </source>
</evidence>
<dbReference type="GO" id="GO:0016811">
    <property type="term" value="F:hydrolase activity, acting on carbon-nitrogen (but not peptide) bonds, in linear amides"/>
    <property type="evidence" value="ECO:0007669"/>
    <property type="project" value="InterPro"/>
</dbReference>
<keyword evidence="3" id="KW-0378">Hydrolase</keyword>
<evidence type="ECO:0000313" key="6">
    <source>
        <dbReference type="Proteomes" id="UP000306236"/>
    </source>
</evidence>
<dbReference type="AlphaFoldDB" id="A0A4S5BQU1"/>
<dbReference type="InterPro" id="IPR043147">
    <property type="entry name" value="Penicillin_amidase_A-knob"/>
</dbReference>
<dbReference type="EMBL" id="SSWX01000005">
    <property type="protein sequence ID" value="THJ34890.1"/>
    <property type="molecule type" value="Genomic_DNA"/>
</dbReference>